<dbReference type="EMBL" id="JAWWNJ010000054">
    <property type="protein sequence ID" value="KAK7015234.1"/>
    <property type="molecule type" value="Genomic_DNA"/>
</dbReference>
<accession>A0AAW0ARQ4</accession>
<comment type="caution">
    <text evidence="1">The sequence shown here is derived from an EMBL/GenBank/DDBJ whole genome shotgun (WGS) entry which is preliminary data.</text>
</comment>
<dbReference type="Proteomes" id="UP001362999">
    <property type="component" value="Unassembled WGS sequence"/>
</dbReference>
<name>A0AAW0ARQ4_9AGAR</name>
<protein>
    <submittedName>
        <fullName evidence="1">Uncharacterized protein</fullName>
    </submittedName>
</protein>
<gene>
    <name evidence="1" type="ORF">R3P38DRAFT_3204421</name>
</gene>
<reference evidence="1 2" key="1">
    <citation type="journal article" date="2024" name="J Genomics">
        <title>Draft genome sequencing and assembly of Favolaschia claudopus CIRM-BRFM 2984 isolated from oak limbs.</title>
        <authorList>
            <person name="Navarro D."/>
            <person name="Drula E."/>
            <person name="Chaduli D."/>
            <person name="Cazenave R."/>
            <person name="Ahrendt S."/>
            <person name="Wang J."/>
            <person name="Lipzen A."/>
            <person name="Daum C."/>
            <person name="Barry K."/>
            <person name="Grigoriev I.V."/>
            <person name="Favel A."/>
            <person name="Rosso M.N."/>
            <person name="Martin F."/>
        </authorList>
    </citation>
    <scope>NUCLEOTIDE SEQUENCE [LARGE SCALE GENOMIC DNA]</scope>
    <source>
        <strain evidence="1 2">CIRM-BRFM 2984</strain>
    </source>
</reference>
<evidence type="ECO:0000313" key="1">
    <source>
        <dbReference type="EMBL" id="KAK7015234.1"/>
    </source>
</evidence>
<organism evidence="1 2">
    <name type="scientific">Favolaschia claudopus</name>
    <dbReference type="NCBI Taxonomy" id="2862362"/>
    <lineage>
        <taxon>Eukaryota</taxon>
        <taxon>Fungi</taxon>
        <taxon>Dikarya</taxon>
        <taxon>Basidiomycota</taxon>
        <taxon>Agaricomycotina</taxon>
        <taxon>Agaricomycetes</taxon>
        <taxon>Agaricomycetidae</taxon>
        <taxon>Agaricales</taxon>
        <taxon>Marasmiineae</taxon>
        <taxon>Mycenaceae</taxon>
        <taxon>Favolaschia</taxon>
    </lineage>
</organism>
<sequence>MDDDSFVQRYEALTKILIPCAEESFGRTPRYKRVHAVTSPRLQAIVASIRNLGGAIRHVKSDFKCSRLTVFPLPSLLEYLVAQRRLLNKELYAEKMAVIFSRAKLQDRNRMIAALHGGSTKKLAAVGGFVSLPHSVSARDDSEKLISDPEYFSTLYGRLPPVTVPKPWLTTPSVLQVKERISSDPFTWPKPASVAQFRALLRKGNQKPSPGPDGWEKWCVKALSDQALSLVLDLHNYVVMNSQFPGNLEDILRLKGENWADDPSIIELFVLQDWPVKNAAAKEALEGMENSHQVIPIRAYDVDGDLISPAHYMSKLSGAVVRATLTLSHWKIGRDKRDTYTADIETLRVLVPVVRARANEE</sequence>
<dbReference type="AlphaFoldDB" id="A0AAW0ARQ4"/>
<keyword evidence="2" id="KW-1185">Reference proteome</keyword>
<evidence type="ECO:0000313" key="2">
    <source>
        <dbReference type="Proteomes" id="UP001362999"/>
    </source>
</evidence>
<proteinExistence type="predicted"/>